<name>A0A7J0FE96_9ERIC</name>
<dbReference type="GO" id="GO:0031982">
    <property type="term" value="C:vesicle"/>
    <property type="evidence" value="ECO:0007669"/>
    <property type="project" value="TreeGrafter"/>
</dbReference>
<evidence type="ECO:0000259" key="3">
    <source>
        <dbReference type="Pfam" id="PF05617"/>
    </source>
</evidence>
<dbReference type="AlphaFoldDB" id="A0A7J0FE96"/>
<gene>
    <name evidence="4" type="ORF">Acr_11g0013300</name>
</gene>
<keyword evidence="1 2" id="KW-0732">Signal</keyword>
<dbReference type="GO" id="GO:0005576">
    <property type="term" value="C:extracellular region"/>
    <property type="evidence" value="ECO:0007669"/>
    <property type="project" value="TreeGrafter"/>
</dbReference>
<evidence type="ECO:0000256" key="2">
    <source>
        <dbReference type="SAM" id="SignalP"/>
    </source>
</evidence>
<dbReference type="InterPro" id="IPR008502">
    <property type="entry name" value="Prolamin-like"/>
</dbReference>
<keyword evidence="5" id="KW-1185">Reference proteome</keyword>
<evidence type="ECO:0000256" key="1">
    <source>
        <dbReference type="ARBA" id="ARBA00022729"/>
    </source>
</evidence>
<feature type="domain" description="Prolamin-like" evidence="3">
    <location>
        <begin position="185"/>
        <end position="248"/>
    </location>
</feature>
<feature type="signal peptide" evidence="2">
    <location>
        <begin position="1"/>
        <end position="24"/>
    </location>
</feature>
<sequence length="257" mass="28293">MKKLLSTLVFFFICIAILFVNGFASDIPNPNAEKTESAKQTEMWPFFPWGHPHFPIPGGPWAHPGNGWALPPLPAHKFPPFTWPKPGNGWALPPLPAHKFPPFTWPKPGNGWALPPLPAHKFPPFTWPKPGNGWALPPLPAHKFPPFTWPKPGKGWAFPPLPAHHIPPFPWGHASSTQSSESPNKCWSSLQEVEGCVNDIASSFWAGKFNVGQSCCKTFTDIKDDCSINGSGAFDVPFFHQALQHHCSSQVAPPSKA</sequence>
<protein>
    <recommendedName>
        <fullName evidence="3">Prolamin-like domain-containing protein</fullName>
    </recommendedName>
</protein>
<feature type="chain" id="PRO_5029474647" description="Prolamin-like domain-containing protein" evidence="2">
    <location>
        <begin position="25"/>
        <end position="257"/>
    </location>
</feature>
<accession>A0A7J0FE96</accession>
<evidence type="ECO:0000313" key="5">
    <source>
        <dbReference type="Proteomes" id="UP000585474"/>
    </source>
</evidence>
<dbReference type="PANTHER" id="PTHR31181:SF67">
    <property type="entry name" value="PROLAMIN-LIKE PROTEIN (DUF1278)"/>
    <property type="match status" value="1"/>
</dbReference>
<dbReference type="Pfam" id="PF05617">
    <property type="entry name" value="Prolamin_like"/>
    <property type="match status" value="1"/>
</dbReference>
<dbReference type="GO" id="GO:0080155">
    <property type="term" value="P:regulation of double fertilization forming a zygote and endosperm"/>
    <property type="evidence" value="ECO:0007669"/>
    <property type="project" value="TreeGrafter"/>
</dbReference>
<dbReference type="PANTHER" id="PTHR31181">
    <property type="entry name" value="EGG CELL-SECRETED PROTEIN 1.4"/>
    <property type="match status" value="1"/>
</dbReference>
<evidence type="ECO:0000313" key="4">
    <source>
        <dbReference type="EMBL" id="GFY97024.1"/>
    </source>
</evidence>
<comment type="caution">
    <text evidence="4">The sequence shown here is derived from an EMBL/GenBank/DDBJ whole genome shotgun (WGS) entry which is preliminary data.</text>
</comment>
<dbReference type="Proteomes" id="UP000585474">
    <property type="component" value="Unassembled WGS sequence"/>
</dbReference>
<dbReference type="GO" id="GO:0009567">
    <property type="term" value="P:double fertilization forming a zygote and endosperm"/>
    <property type="evidence" value="ECO:0007669"/>
    <property type="project" value="TreeGrafter"/>
</dbReference>
<dbReference type="GO" id="GO:2000008">
    <property type="term" value="P:regulation of protein localization to cell surface"/>
    <property type="evidence" value="ECO:0007669"/>
    <property type="project" value="TreeGrafter"/>
</dbReference>
<reference evidence="4 5" key="1">
    <citation type="submission" date="2019-07" db="EMBL/GenBank/DDBJ databases">
        <title>De Novo Assembly of kiwifruit Actinidia rufa.</title>
        <authorList>
            <person name="Sugita-Konishi S."/>
            <person name="Sato K."/>
            <person name="Mori E."/>
            <person name="Abe Y."/>
            <person name="Kisaki G."/>
            <person name="Hamano K."/>
            <person name="Suezawa K."/>
            <person name="Otani M."/>
            <person name="Fukuda T."/>
            <person name="Manabe T."/>
            <person name="Gomi K."/>
            <person name="Tabuchi M."/>
            <person name="Akimitsu K."/>
            <person name="Kataoka I."/>
        </authorList>
    </citation>
    <scope>NUCLEOTIDE SEQUENCE [LARGE SCALE GENOMIC DNA]</scope>
    <source>
        <strain evidence="5">cv. Fuchu</strain>
    </source>
</reference>
<organism evidence="4 5">
    <name type="scientific">Actinidia rufa</name>
    <dbReference type="NCBI Taxonomy" id="165716"/>
    <lineage>
        <taxon>Eukaryota</taxon>
        <taxon>Viridiplantae</taxon>
        <taxon>Streptophyta</taxon>
        <taxon>Embryophyta</taxon>
        <taxon>Tracheophyta</taxon>
        <taxon>Spermatophyta</taxon>
        <taxon>Magnoliopsida</taxon>
        <taxon>eudicotyledons</taxon>
        <taxon>Gunneridae</taxon>
        <taxon>Pentapetalae</taxon>
        <taxon>asterids</taxon>
        <taxon>Ericales</taxon>
        <taxon>Actinidiaceae</taxon>
        <taxon>Actinidia</taxon>
    </lineage>
</organism>
<proteinExistence type="predicted"/>
<dbReference type="EMBL" id="BJWL01000011">
    <property type="protein sequence ID" value="GFY97024.1"/>
    <property type="molecule type" value="Genomic_DNA"/>
</dbReference>
<dbReference type="OrthoDB" id="1862203at2759"/>